<accession>A0ABV6G6S2</accession>
<reference evidence="1 2" key="1">
    <citation type="submission" date="2024-09" db="EMBL/GenBank/DDBJ databases">
        <authorList>
            <person name="Sun Q."/>
            <person name="Mori K."/>
        </authorList>
    </citation>
    <scope>NUCLEOTIDE SEQUENCE [LARGE SCALE GENOMIC DNA]</scope>
    <source>
        <strain evidence="1 2">CCM 7415</strain>
    </source>
</reference>
<comment type="caution">
    <text evidence="1">The sequence shown here is derived from an EMBL/GenBank/DDBJ whole genome shotgun (WGS) entry which is preliminary data.</text>
</comment>
<dbReference type="Pfam" id="PF14384">
    <property type="entry name" value="BrnA_antitoxin"/>
    <property type="match status" value="1"/>
</dbReference>
<name>A0ABV6G6S2_9GAMM</name>
<proteinExistence type="predicted"/>
<dbReference type="Proteomes" id="UP001589814">
    <property type="component" value="Unassembled WGS sequence"/>
</dbReference>
<dbReference type="RefSeq" id="WP_019951603.1">
    <property type="nucleotide sequence ID" value="NZ_JBHLVX010000058.1"/>
</dbReference>
<dbReference type="InterPro" id="IPR025528">
    <property type="entry name" value="BrnA_antitoxin"/>
</dbReference>
<evidence type="ECO:0000313" key="2">
    <source>
        <dbReference type="Proteomes" id="UP001589814"/>
    </source>
</evidence>
<organism evidence="1 2">
    <name type="scientific">Kushneria aurantia</name>
    <dbReference type="NCBI Taxonomy" id="504092"/>
    <lineage>
        <taxon>Bacteria</taxon>
        <taxon>Pseudomonadati</taxon>
        <taxon>Pseudomonadota</taxon>
        <taxon>Gammaproteobacteria</taxon>
        <taxon>Oceanospirillales</taxon>
        <taxon>Halomonadaceae</taxon>
        <taxon>Kushneria</taxon>
    </lineage>
</organism>
<keyword evidence="2" id="KW-1185">Reference proteome</keyword>
<evidence type="ECO:0000313" key="1">
    <source>
        <dbReference type="EMBL" id="MFC0269362.1"/>
    </source>
</evidence>
<protein>
    <submittedName>
        <fullName evidence="1">BrnA antitoxin family protein</fullName>
    </submittedName>
</protein>
<gene>
    <name evidence="1" type="ORF">ACFFHW_15440</name>
</gene>
<sequence>MSANSRDTETDWVDIDEAPELTDEDFERGIWSKGKEPVEEIVQRAEHARQSGRPRLTDPKQQITLRLDPDVVATFRKTGPGWQTRLNQALRVYLEEHGAPD</sequence>
<dbReference type="EMBL" id="JBHLVX010000058">
    <property type="protein sequence ID" value="MFC0269362.1"/>
    <property type="molecule type" value="Genomic_DNA"/>
</dbReference>